<feature type="domain" description="Phage tail tape measure protein" evidence="3">
    <location>
        <begin position="118"/>
        <end position="303"/>
    </location>
</feature>
<name>A0ABQ1WL80_9BACT</name>
<evidence type="ECO:0000313" key="4">
    <source>
        <dbReference type="EMBL" id="GGG33405.1"/>
    </source>
</evidence>
<evidence type="ECO:0000256" key="2">
    <source>
        <dbReference type="SAM" id="Phobius"/>
    </source>
</evidence>
<evidence type="ECO:0000259" key="3">
    <source>
        <dbReference type="Pfam" id="PF10145"/>
    </source>
</evidence>
<sequence length="650" mass="67964">MKSYQWILNLVDKVSGPMQGILQKGEKMSGMFDKVKATAKATFVGMAVANQAAQGIQNAVNTLESAIEPGVRFEQTLAEVSALTGVTGAGLDSMGESARRMASVFGGPVTGYLTSAKSILGELGPQMAKDQAAMDSMTTSVAILSKSMDGDAIGATKALTTSLQQFNVDLTNPQTAAKAMTTAMNVMAAGANAGAAEVPQISDALRVAGVAASGAKVGFIEANAAIQVLATGGLKGAEAGTALRNVISKLGEGRFLPKDVQTELKAAGVNINVLTDKSLTLGQRLTELKKIQSDSALVSKLFGMENQNAANILLRGTGAMADFQTKMTGTNAAVDSANIIMNTHAGRMERMKAMWENLGIALFKATQPYLPYLQMGGQVAVMVSQTIPLMTLLGNGFMVAGGAVWKFVFAQGASALSMARNVGLMVSGGILAVAHYALGLVSATAAQWALNVAMSANPIGLIIAGLLAVGAAVYLIIRHWDTLKVWLLNMGKFFIQMNPFYLMVQGIFKLFPAVEQWFRGLWDRITGFIQGLVGKFKAIWNMIAPYLGMGKMGEVAIDSKLIVAGKAEDPFSSGNNQAIGGAANKGVKASVDKVASGGSKPTTINITIGKFQDSINIYTTNMKEGASDMVSQLEEALTRVVNGVSQGTGV</sequence>
<evidence type="ECO:0000313" key="5">
    <source>
        <dbReference type="Proteomes" id="UP000601361"/>
    </source>
</evidence>
<reference evidence="5" key="1">
    <citation type="journal article" date="2019" name="Int. J. Syst. Evol. Microbiol.">
        <title>The Global Catalogue of Microorganisms (GCM) 10K type strain sequencing project: providing services to taxonomists for standard genome sequencing and annotation.</title>
        <authorList>
            <consortium name="The Broad Institute Genomics Platform"/>
            <consortium name="The Broad Institute Genome Sequencing Center for Infectious Disease"/>
            <person name="Wu L."/>
            <person name="Ma J."/>
        </authorList>
    </citation>
    <scope>NUCLEOTIDE SEQUENCE [LARGE SCALE GENOMIC DNA]</scope>
    <source>
        <strain evidence="5">CGMCC 1.12990</strain>
    </source>
</reference>
<keyword evidence="2" id="KW-1133">Transmembrane helix</keyword>
<keyword evidence="2" id="KW-0472">Membrane</keyword>
<proteinExistence type="predicted"/>
<dbReference type="InterPro" id="IPR010090">
    <property type="entry name" value="Phage_tape_meas"/>
</dbReference>
<dbReference type="EMBL" id="BMGS01000002">
    <property type="protein sequence ID" value="GGG33405.1"/>
    <property type="molecule type" value="Genomic_DNA"/>
</dbReference>
<dbReference type="Pfam" id="PF10145">
    <property type="entry name" value="PhageMin_Tail"/>
    <property type="match status" value="1"/>
</dbReference>
<keyword evidence="2" id="KW-0812">Transmembrane</keyword>
<dbReference type="RefSeq" id="WP_188556472.1">
    <property type="nucleotide sequence ID" value="NZ_BMGS01000002.1"/>
</dbReference>
<organism evidence="4 5">
    <name type="scientific">Hymenobacter glacieicola</name>
    <dbReference type="NCBI Taxonomy" id="1562124"/>
    <lineage>
        <taxon>Bacteria</taxon>
        <taxon>Pseudomonadati</taxon>
        <taxon>Bacteroidota</taxon>
        <taxon>Cytophagia</taxon>
        <taxon>Cytophagales</taxon>
        <taxon>Hymenobacteraceae</taxon>
        <taxon>Hymenobacter</taxon>
    </lineage>
</organism>
<protein>
    <recommendedName>
        <fullName evidence="3">Phage tail tape measure protein domain-containing protein</fullName>
    </recommendedName>
</protein>
<feature type="transmembrane region" description="Helical" evidence="2">
    <location>
        <begin position="422"/>
        <end position="450"/>
    </location>
</feature>
<comment type="caution">
    <text evidence="4">The sequence shown here is derived from an EMBL/GenBank/DDBJ whole genome shotgun (WGS) entry which is preliminary data.</text>
</comment>
<gene>
    <name evidence="4" type="ORF">GCM10011378_07350</name>
</gene>
<dbReference type="Proteomes" id="UP000601361">
    <property type="component" value="Unassembled WGS sequence"/>
</dbReference>
<keyword evidence="5" id="KW-1185">Reference proteome</keyword>
<dbReference type="PANTHER" id="PTHR37813:SF1">
    <property type="entry name" value="FELS-2 PROPHAGE PROTEIN"/>
    <property type="match status" value="1"/>
</dbReference>
<dbReference type="NCBIfam" id="TIGR01760">
    <property type="entry name" value="tape_meas_TP901"/>
    <property type="match status" value="1"/>
</dbReference>
<accession>A0ABQ1WL80</accession>
<feature type="transmembrane region" description="Helical" evidence="2">
    <location>
        <begin position="456"/>
        <end position="477"/>
    </location>
</feature>
<evidence type="ECO:0000256" key="1">
    <source>
        <dbReference type="ARBA" id="ARBA00022612"/>
    </source>
</evidence>
<keyword evidence="1" id="KW-1188">Viral release from host cell</keyword>
<dbReference type="PANTHER" id="PTHR37813">
    <property type="entry name" value="FELS-2 PROPHAGE PROTEIN"/>
    <property type="match status" value="1"/>
</dbReference>
<feature type="transmembrane region" description="Helical" evidence="2">
    <location>
        <begin position="389"/>
        <end position="410"/>
    </location>
</feature>